<evidence type="ECO:0000313" key="6">
    <source>
        <dbReference type="Proteomes" id="UP001316189"/>
    </source>
</evidence>
<dbReference type="InterPro" id="IPR036907">
    <property type="entry name" value="5'-Nucleotdase_C_sf"/>
</dbReference>
<proteinExistence type="predicted"/>
<dbReference type="Gene3D" id="3.60.21.10">
    <property type="match status" value="1"/>
</dbReference>
<dbReference type="Gene3D" id="3.90.780.10">
    <property type="entry name" value="5'-Nucleotidase, C-terminal domain"/>
    <property type="match status" value="1"/>
</dbReference>
<feature type="domain" description="CBM2" evidence="4">
    <location>
        <begin position="1258"/>
        <end position="1369"/>
    </location>
</feature>
<dbReference type="InterPro" id="IPR001919">
    <property type="entry name" value="CBD2"/>
</dbReference>
<gene>
    <name evidence="5" type="ORF">NP064_01415</name>
</gene>
<dbReference type="CDD" id="cd10283">
    <property type="entry name" value="MnuA_DNase1-like"/>
    <property type="match status" value="1"/>
</dbReference>
<dbReference type="PROSITE" id="PS51318">
    <property type="entry name" value="TAT"/>
    <property type="match status" value="1"/>
</dbReference>
<dbReference type="SUPFAM" id="SSF49384">
    <property type="entry name" value="Carbohydrate-binding domain"/>
    <property type="match status" value="1"/>
</dbReference>
<dbReference type="EMBL" id="CP101988">
    <property type="protein sequence ID" value="UUI75611.1"/>
    <property type="molecule type" value="Genomic_DNA"/>
</dbReference>
<feature type="signal peptide" evidence="3">
    <location>
        <begin position="1"/>
        <end position="32"/>
    </location>
</feature>
<keyword evidence="1" id="KW-0378">Hydrolase</keyword>
<protein>
    <submittedName>
        <fullName evidence="5">ExeM/NucH family extracellular endonuclease</fullName>
    </submittedName>
</protein>
<sequence length="1369" mass="140302">MHTPRRHTRRLLLPVSTLSALALVVGALPASAEPRSAERPTAAEGTAAAATHAIAEVQGTGAASPLVGQEVTVDGVVTADHRASGYRGVYVQTAGSGGDEDATPGASDGVFVFLRDETTDAVVGDAVSVTGTVSEYFGLTQIGTSAVGAAVAVVEGDTTPPLPTALPATLLGADREQLEGMLVAPAGDYRVTSTHQLLNFGTVWLAAGDTLPVKATDVLRPGPEAQALTAQNLARRILLDDGRNVTLSDPAAQPYATPDAPVRNGAAVVWPDAPYVLGYGFDDWRLHPTLPIDASTPAAEKPAFTGVERPAAPDAVGGDLQVGAFNVLNYFTTLTSDDPDARGAATAAQLAVQRSKIVAAITGLGADVVALQEIENSTQFGDGAPDVALADLVAGLNDAAGAEEWAFVPTPKELVGPDAPATDVIQSAIIYRPAAATPVGDSATQVDETVWDNAREPIAQTFVPTAGGVPFTVIANHFKSKSGSGTQPADGQGFFNADRIAQAQAVVAFADELRATSGSDDVVVLGDLNSYGQEDPVQVFADAGWVDLVATLAPGESTYTFDGEVGSLDHALATPSFAERVTGADVWAINAPEWLALEYTRPWADPSSVFRSSDHDPVLLGLDAGDGPATGTATIDLLTFNDFHGRLEPGGGTSPVAGAAVLAGAVAAFRAQNPGTLVASAGDSIGASTFTSFVQQDTPTLDLLDLIGVDASAIGNHELDQGRADLDDRVIPTTDFPWLAANLYDRATGLPAFDEYALSEVDGVTIGFIGAMTEDLPTLVTPAGIASLEVRPVVAEVNRVAAGLSDGDPANGEADVIVLLVHEGAAGTDLADVTDDSAFGRIASQVSAEVDAIVGGHTHQRYLHRLPVEGWAEGLTRPVIQSSQYGEVLGHLTFTVDRATGEVTGIEAENVDLAPAGVAAFPADPEAAALVAEAVAAANELGSRSLGTIAGDFNRARDTPTAANADGPENRGGESTLGNLVADVQLWSTRELGAQIAFMNPGGLRADLRYASSGAGDPDGNVTYREAATVQPFANTLVTTQLTGAQVRQVLEEQWQPAGSSRPFLKLGVSAGLRYVYDPTAPAGQHVTQVTLDGAPLDPAGAYTVVVNSFLASGGDNFATLAQGTGARDSGRVDLQAFVDYLAASSPIGPDLAQRAVGARVTSAASGGAYAPGDTVTAELSSLLFSGGETQAQTVEVAVGGEPAGTFAIDPTRVDGTDEVGRASISVVVPAAAATGPLDITATVPGTGTSVTLTVQVEAAPAPRCTVDYWKAGVWPGGFIALVTLTNDSDVTLDGWELGWAFTRGERVYDAWNGRLTQNGATVTVRNEHWNGAVRPGRSVSFGFLASAPRTGPGTPSGFTLGGVPCTVS</sequence>
<dbReference type="Pfam" id="PF02872">
    <property type="entry name" value="5_nucleotid_C"/>
    <property type="match status" value="1"/>
</dbReference>
<keyword evidence="2" id="KW-0326">Glycosidase</keyword>
<evidence type="ECO:0000313" key="5">
    <source>
        <dbReference type="EMBL" id="UUI75611.1"/>
    </source>
</evidence>
<dbReference type="Proteomes" id="UP001316189">
    <property type="component" value="Chromosome"/>
</dbReference>
<keyword evidence="5" id="KW-0540">Nuclease</keyword>
<dbReference type="CDD" id="cd04486">
    <property type="entry name" value="YhcR_OBF_like"/>
    <property type="match status" value="1"/>
</dbReference>
<dbReference type="SUPFAM" id="SSF56300">
    <property type="entry name" value="Metallo-dependent phosphatases"/>
    <property type="match status" value="1"/>
</dbReference>
<dbReference type="PANTHER" id="PTHR11575">
    <property type="entry name" value="5'-NUCLEOTIDASE-RELATED"/>
    <property type="match status" value="1"/>
</dbReference>
<dbReference type="SMART" id="SM00637">
    <property type="entry name" value="CBD_II"/>
    <property type="match status" value="1"/>
</dbReference>
<dbReference type="SUPFAM" id="SSF56219">
    <property type="entry name" value="DNase I-like"/>
    <property type="match status" value="1"/>
</dbReference>
<dbReference type="InterPro" id="IPR029052">
    <property type="entry name" value="Metallo-depent_PP-like"/>
</dbReference>
<dbReference type="Pfam" id="PF00553">
    <property type="entry name" value="CBM_2"/>
    <property type="match status" value="1"/>
</dbReference>
<dbReference type="Pfam" id="PF03372">
    <property type="entry name" value="Exo_endo_phos"/>
    <property type="match status" value="1"/>
</dbReference>
<dbReference type="InterPro" id="IPR036691">
    <property type="entry name" value="Endo/exonu/phosph_ase_sf"/>
</dbReference>
<dbReference type="RefSeq" id="WP_227568297.1">
    <property type="nucleotide sequence ID" value="NZ_CP101988.1"/>
</dbReference>
<dbReference type="InterPro" id="IPR047971">
    <property type="entry name" value="ExeM-like"/>
</dbReference>
<dbReference type="InterPro" id="IPR008334">
    <property type="entry name" value="5'-Nucleotdase_C"/>
</dbReference>
<dbReference type="Gene3D" id="2.60.40.290">
    <property type="match status" value="1"/>
</dbReference>
<dbReference type="NCBIfam" id="NF033681">
    <property type="entry name" value="ExeM_NucH_DNase"/>
    <property type="match status" value="1"/>
</dbReference>
<evidence type="ECO:0000256" key="1">
    <source>
        <dbReference type="ARBA" id="ARBA00022801"/>
    </source>
</evidence>
<dbReference type="InterPro" id="IPR012291">
    <property type="entry name" value="CBM2_carb-bd_dom_sf"/>
</dbReference>
<evidence type="ECO:0000256" key="3">
    <source>
        <dbReference type="SAM" id="SignalP"/>
    </source>
</evidence>
<name>A0ABY5L1Q6_9CELL</name>
<reference evidence="5 6" key="1">
    <citation type="submission" date="2022-07" db="EMBL/GenBank/DDBJ databases">
        <title>Novel species in genus cellulomonas.</title>
        <authorList>
            <person name="Ye L."/>
        </authorList>
    </citation>
    <scope>NUCLEOTIDE SEQUENCE [LARGE SCALE GENOMIC DNA]</scope>
    <source>
        <strain evidence="6">zg-Y338</strain>
    </source>
</reference>
<dbReference type="InterPro" id="IPR006311">
    <property type="entry name" value="TAT_signal"/>
</dbReference>
<keyword evidence="3" id="KW-0732">Signal</keyword>
<keyword evidence="6" id="KW-1185">Reference proteome</keyword>
<dbReference type="InterPro" id="IPR008965">
    <property type="entry name" value="CBM2/CBM3_carb-bd_dom_sf"/>
</dbReference>
<dbReference type="InterPro" id="IPR006179">
    <property type="entry name" value="5_nucleotidase/apyrase"/>
</dbReference>
<evidence type="ECO:0000259" key="4">
    <source>
        <dbReference type="PROSITE" id="PS51173"/>
    </source>
</evidence>
<feature type="chain" id="PRO_5045346602" evidence="3">
    <location>
        <begin position="33"/>
        <end position="1369"/>
    </location>
</feature>
<organism evidence="5 6">
    <name type="scientific">Cellulomonas chengniuliangii</name>
    <dbReference type="NCBI Taxonomy" id="2968084"/>
    <lineage>
        <taxon>Bacteria</taxon>
        <taxon>Bacillati</taxon>
        <taxon>Actinomycetota</taxon>
        <taxon>Actinomycetes</taxon>
        <taxon>Micrococcales</taxon>
        <taxon>Cellulomonadaceae</taxon>
        <taxon>Cellulomonas</taxon>
    </lineage>
</organism>
<dbReference type="GO" id="GO:0004519">
    <property type="term" value="F:endonuclease activity"/>
    <property type="evidence" value="ECO:0007669"/>
    <property type="project" value="UniProtKB-KW"/>
</dbReference>
<dbReference type="PROSITE" id="PS51173">
    <property type="entry name" value="CBM2"/>
    <property type="match status" value="1"/>
</dbReference>
<dbReference type="InterPro" id="IPR005135">
    <property type="entry name" value="Endo/exonuclease/phosphatase"/>
</dbReference>
<dbReference type="SUPFAM" id="SSF55816">
    <property type="entry name" value="5'-nucleotidase (syn. UDP-sugar hydrolase), C-terminal domain"/>
    <property type="match status" value="1"/>
</dbReference>
<keyword evidence="5" id="KW-0255">Endonuclease</keyword>
<accession>A0ABY5L1Q6</accession>
<dbReference type="PRINTS" id="PR01607">
    <property type="entry name" value="APYRASEFAMLY"/>
</dbReference>
<evidence type="ECO:0000256" key="2">
    <source>
        <dbReference type="ARBA" id="ARBA00023295"/>
    </source>
</evidence>
<dbReference type="PANTHER" id="PTHR11575:SF24">
    <property type="entry name" value="5'-NUCLEOTIDASE"/>
    <property type="match status" value="1"/>
</dbReference>
<dbReference type="Gene3D" id="3.60.10.10">
    <property type="entry name" value="Endonuclease/exonuclease/phosphatase"/>
    <property type="match status" value="1"/>
</dbReference>